<dbReference type="PROSITE" id="PS01227">
    <property type="entry name" value="UPF0012"/>
    <property type="match status" value="1"/>
</dbReference>
<keyword evidence="2" id="KW-0378">Hydrolase</keyword>
<evidence type="ECO:0000259" key="3">
    <source>
        <dbReference type="PROSITE" id="PS50263"/>
    </source>
</evidence>
<comment type="similarity">
    <text evidence="1">Belongs to the carbon-nitrogen hydrolase superfamily. NIT1/NIT2 family.</text>
</comment>
<dbReference type="AlphaFoldDB" id="A0A8J2YM66"/>
<evidence type="ECO:0000313" key="5">
    <source>
        <dbReference type="Proteomes" id="UP000602745"/>
    </source>
</evidence>
<gene>
    <name evidence="4" type="ORF">GCM10007276_32290</name>
</gene>
<dbReference type="PROSITE" id="PS50263">
    <property type="entry name" value="CN_HYDROLASE"/>
    <property type="match status" value="1"/>
</dbReference>
<evidence type="ECO:0000256" key="2">
    <source>
        <dbReference type="ARBA" id="ARBA00022801"/>
    </source>
</evidence>
<organism evidence="4 5">
    <name type="scientific">Agaricicola taiwanensis</name>
    <dbReference type="NCBI Taxonomy" id="591372"/>
    <lineage>
        <taxon>Bacteria</taxon>
        <taxon>Pseudomonadati</taxon>
        <taxon>Pseudomonadota</taxon>
        <taxon>Alphaproteobacteria</taxon>
        <taxon>Rhodobacterales</taxon>
        <taxon>Paracoccaceae</taxon>
        <taxon>Agaricicola</taxon>
    </lineage>
</organism>
<dbReference type="InterPro" id="IPR003010">
    <property type="entry name" value="C-N_Hydrolase"/>
</dbReference>
<dbReference type="Gene3D" id="3.60.110.10">
    <property type="entry name" value="Carbon-nitrogen hydrolase"/>
    <property type="match status" value="1"/>
</dbReference>
<dbReference type="GO" id="GO:0016811">
    <property type="term" value="F:hydrolase activity, acting on carbon-nitrogen (but not peptide) bonds, in linear amides"/>
    <property type="evidence" value="ECO:0007669"/>
    <property type="project" value="InterPro"/>
</dbReference>
<protein>
    <submittedName>
        <fullName evidence="4">Amidohydrolase</fullName>
    </submittedName>
</protein>
<sequence>MAASSFTAALVQMRSGRKIEANIEAAAALIDEAAKAGAHYVQTPEMTSLIDRDRAAVMAAVQPEEDDVALTVLRDRAKRHKIWLHLGSLAIKVSDDRIANRAFVISPDGEIAARYDKIHMFDVDLPNGESWRESATYRPGEIAVTTDLPWGKLGLAICYDLRFPALHRALAEAGAEILTMPAAFTRQTGEAHWHVLLRARAIETGSFVLAAAQGGTHEDGRETFGHSLVVDPWGRVLAEGGSEPGLVMAEIDLSLVAQARAQIPVLENGRRFAVARGETPAYLKVAT</sequence>
<name>A0A8J2YM66_9RHOB</name>
<dbReference type="RefSeq" id="WP_188410857.1">
    <property type="nucleotide sequence ID" value="NZ_BMCP01000005.1"/>
</dbReference>
<dbReference type="CDD" id="cd07572">
    <property type="entry name" value="nit"/>
    <property type="match status" value="1"/>
</dbReference>
<comment type="caution">
    <text evidence="4">The sequence shown here is derived from an EMBL/GenBank/DDBJ whole genome shotgun (WGS) entry which is preliminary data.</text>
</comment>
<evidence type="ECO:0000313" key="4">
    <source>
        <dbReference type="EMBL" id="GGE52808.1"/>
    </source>
</evidence>
<keyword evidence="5" id="KW-1185">Reference proteome</keyword>
<evidence type="ECO:0000256" key="1">
    <source>
        <dbReference type="ARBA" id="ARBA00010613"/>
    </source>
</evidence>
<dbReference type="PANTHER" id="PTHR23088:SF27">
    <property type="entry name" value="DEAMINATED GLUTATHIONE AMIDASE"/>
    <property type="match status" value="1"/>
</dbReference>
<dbReference type="EMBL" id="BMCP01000005">
    <property type="protein sequence ID" value="GGE52808.1"/>
    <property type="molecule type" value="Genomic_DNA"/>
</dbReference>
<proteinExistence type="inferred from homology"/>
<reference evidence="4" key="1">
    <citation type="journal article" date="2014" name="Int. J. Syst. Evol. Microbiol.">
        <title>Complete genome sequence of Corynebacterium casei LMG S-19264T (=DSM 44701T), isolated from a smear-ripened cheese.</title>
        <authorList>
            <consortium name="US DOE Joint Genome Institute (JGI-PGF)"/>
            <person name="Walter F."/>
            <person name="Albersmeier A."/>
            <person name="Kalinowski J."/>
            <person name="Ruckert C."/>
        </authorList>
    </citation>
    <scope>NUCLEOTIDE SEQUENCE</scope>
    <source>
        <strain evidence="4">CCM 7684</strain>
    </source>
</reference>
<dbReference type="InterPro" id="IPR045254">
    <property type="entry name" value="Nit1/2_C-N_Hydrolase"/>
</dbReference>
<dbReference type="SUPFAM" id="SSF56317">
    <property type="entry name" value="Carbon-nitrogen hydrolase"/>
    <property type="match status" value="1"/>
</dbReference>
<dbReference type="InterPro" id="IPR036526">
    <property type="entry name" value="C-N_Hydrolase_sf"/>
</dbReference>
<dbReference type="Proteomes" id="UP000602745">
    <property type="component" value="Unassembled WGS sequence"/>
</dbReference>
<dbReference type="PANTHER" id="PTHR23088">
    <property type="entry name" value="NITRILASE-RELATED"/>
    <property type="match status" value="1"/>
</dbReference>
<reference evidence="4" key="2">
    <citation type="submission" date="2020-09" db="EMBL/GenBank/DDBJ databases">
        <authorList>
            <person name="Sun Q."/>
            <person name="Sedlacek I."/>
        </authorList>
    </citation>
    <scope>NUCLEOTIDE SEQUENCE</scope>
    <source>
        <strain evidence="4">CCM 7684</strain>
    </source>
</reference>
<dbReference type="Pfam" id="PF00795">
    <property type="entry name" value="CN_hydrolase"/>
    <property type="match status" value="1"/>
</dbReference>
<dbReference type="InterPro" id="IPR001110">
    <property type="entry name" value="UPF0012_CS"/>
</dbReference>
<feature type="domain" description="CN hydrolase" evidence="3">
    <location>
        <begin position="6"/>
        <end position="253"/>
    </location>
</feature>
<accession>A0A8J2YM66</accession>